<evidence type="ECO:0000313" key="2">
    <source>
        <dbReference type="EMBL" id="MDT2811033.1"/>
    </source>
</evidence>
<dbReference type="InterPro" id="IPR047928">
    <property type="entry name" value="Perm_prefix_1"/>
</dbReference>
<gene>
    <name evidence="2" type="ORF">P7H43_11150</name>
</gene>
<dbReference type="RefSeq" id="WP_270597717.1">
    <property type="nucleotide sequence ID" value="NZ_JAQESC010000004.1"/>
</dbReference>
<keyword evidence="1" id="KW-1133">Transmembrane helix</keyword>
<protein>
    <submittedName>
        <fullName evidence="2">Permease prefix domain 1-containing protein</fullName>
    </submittedName>
</protein>
<feature type="transmembrane region" description="Helical" evidence="1">
    <location>
        <begin position="185"/>
        <end position="207"/>
    </location>
</feature>
<feature type="transmembrane region" description="Helical" evidence="1">
    <location>
        <begin position="103"/>
        <end position="125"/>
    </location>
</feature>
<proteinExistence type="predicted"/>
<dbReference type="EMBL" id="JARQBJ010000005">
    <property type="protein sequence ID" value="MDT2811033.1"/>
    <property type="molecule type" value="Genomic_DNA"/>
</dbReference>
<feature type="transmembrane region" description="Helical" evidence="1">
    <location>
        <begin position="213"/>
        <end position="236"/>
    </location>
</feature>
<keyword evidence="1" id="KW-0812">Transmembrane</keyword>
<comment type="caution">
    <text evidence="2">The sequence shown here is derived from an EMBL/GenBank/DDBJ whole genome shotgun (WGS) entry which is preliminary data.</text>
</comment>
<sequence length="260" mass="29040">MKVIRDYLETLFMNLPQTAAVQKAKEDLTAIMEDHYQELLAEGKNEHEAIGTVISEFGSIDELLQELDVDPEVTATEQATYFNQGEPVELAEMQDYWQEVRRFALKMATGVGSLFCALAFAVFTSNYGSGLGAFLLMLSGIVGICLFVFGGLNYAKAAKEIRHRRLTPEARAAQQELVRRYQTSFTWSLVLGIGAGLFSVIMPTLFYSTFGGMLFFAFLGLGGFLVIYGSIVYGLYRKGGNSHFFNSDKEQSWGSLREFR</sequence>
<organism evidence="2 3">
    <name type="scientific">Enterococcus asini</name>
    <dbReference type="NCBI Taxonomy" id="57732"/>
    <lineage>
        <taxon>Bacteria</taxon>
        <taxon>Bacillati</taxon>
        <taxon>Bacillota</taxon>
        <taxon>Bacilli</taxon>
        <taxon>Lactobacillales</taxon>
        <taxon>Enterococcaceae</taxon>
        <taxon>Enterococcus</taxon>
    </lineage>
</organism>
<reference evidence="2" key="1">
    <citation type="submission" date="2023-03" db="EMBL/GenBank/DDBJ databases">
        <authorList>
            <person name="Shen W."/>
            <person name="Cai J."/>
        </authorList>
    </citation>
    <scope>NUCLEOTIDE SEQUENCE</scope>
    <source>
        <strain evidence="2">B226-2</strain>
    </source>
</reference>
<feature type="transmembrane region" description="Helical" evidence="1">
    <location>
        <begin position="131"/>
        <end position="155"/>
    </location>
</feature>
<name>A0AAW8TYC3_9ENTE</name>
<keyword evidence="1" id="KW-0472">Membrane</keyword>
<evidence type="ECO:0000313" key="3">
    <source>
        <dbReference type="Proteomes" id="UP001256711"/>
    </source>
</evidence>
<dbReference type="AlphaFoldDB" id="A0AAW8TYC3"/>
<dbReference type="NCBIfam" id="NF038403">
    <property type="entry name" value="perm_prefix_1"/>
    <property type="match status" value="1"/>
</dbReference>
<evidence type="ECO:0000256" key="1">
    <source>
        <dbReference type="SAM" id="Phobius"/>
    </source>
</evidence>
<accession>A0AAW8TYC3</accession>
<dbReference type="Proteomes" id="UP001256711">
    <property type="component" value="Unassembled WGS sequence"/>
</dbReference>